<evidence type="ECO:0000313" key="4">
    <source>
        <dbReference type="Proteomes" id="UP000727407"/>
    </source>
</evidence>
<feature type="region of interest" description="Disordered" evidence="2">
    <location>
        <begin position="305"/>
        <end position="381"/>
    </location>
</feature>
<dbReference type="Proteomes" id="UP000727407">
    <property type="component" value="Unassembled WGS sequence"/>
</dbReference>
<feature type="compositionally biased region" description="Basic and acidic residues" evidence="2">
    <location>
        <begin position="180"/>
        <end position="199"/>
    </location>
</feature>
<dbReference type="AlphaFoldDB" id="A0A8J4TE21"/>
<dbReference type="EMBL" id="QNUK01000321">
    <property type="protein sequence ID" value="KAF5895451.1"/>
    <property type="molecule type" value="Genomic_DNA"/>
</dbReference>
<feature type="region of interest" description="Disordered" evidence="2">
    <location>
        <begin position="235"/>
        <end position="287"/>
    </location>
</feature>
<name>A0A8J4TE21_CLAMG</name>
<comment type="caution">
    <text evidence="3">The sequence shown here is derived from an EMBL/GenBank/DDBJ whole genome shotgun (WGS) entry which is preliminary data.</text>
</comment>
<feature type="region of interest" description="Disordered" evidence="2">
    <location>
        <begin position="43"/>
        <end position="211"/>
    </location>
</feature>
<gene>
    <name evidence="3" type="primary">fgl2b</name>
    <name evidence="3" type="ORF">DAT39_014817</name>
</gene>
<feature type="compositionally biased region" description="Basic and acidic residues" evidence="2">
    <location>
        <begin position="63"/>
        <end position="72"/>
    </location>
</feature>
<sequence length="381" mass="42649">LPKHFRELEKMAEELQRLTQMVNQLKADCCECKDRQEKDWNIRTDNEGEDEEKIQAPRGTINTRERQQDMVTRESTVQATTSRSGVEDIMIISSDAKVINPTALGKQKNTNQERNINPRTTKPRPESTGGQKGSNPVRKKLISGSMSKVDEVPSLTLPKKNTPQDKLNESSFSGDPDNEPPTHHEKHKDNPIKVEHEMNPSETLTAKGKVKSVPEYHVVTMDTEDDDDVEAKQLQTTKGDKVQGEGRLVTGTDAQNNRELETNMKQLTRKTQTKEDNKEFTDAGVKESRSNIFDDSVSVSVIQQPTLENTEKNNHGANSTKPLKPGVYSGGDAKVNSRPVNKDDTARRQKKVMSPITGRANASDNLHRKASVNPETCKNMQ</sequence>
<organism evidence="3 4">
    <name type="scientific">Clarias magur</name>
    <name type="common">Asian catfish</name>
    <name type="synonym">Macropteronotus magur</name>
    <dbReference type="NCBI Taxonomy" id="1594786"/>
    <lineage>
        <taxon>Eukaryota</taxon>
        <taxon>Metazoa</taxon>
        <taxon>Chordata</taxon>
        <taxon>Craniata</taxon>
        <taxon>Vertebrata</taxon>
        <taxon>Euteleostomi</taxon>
        <taxon>Actinopterygii</taxon>
        <taxon>Neopterygii</taxon>
        <taxon>Teleostei</taxon>
        <taxon>Ostariophysi</taxon>
        <taxon>Siluriformes</taxon>
        <taxon>Clariidae</taxon>
        <taxon>Clarias</taxon>
    </lineage>
</organism>
<evidence type="ECO:0000256" key="2">
    <source>
        <dbReference type="SAM" id="MobiDB-lite"/>
    </source>
</evidence>
<dbReference type="OrthoDB" id="8959842at2759"/>
<keyword evidence="1" id="KW-0175">Coiled coil</keyword>
<protein>
    <submittedName>
        <fullName evidence="3">Putative serine/threonine-protein kinase</fullName>
    </submittedName>
</protein>
<feature type="compositionally biased region" description="Basic and acidic residues" evidence="2">
    <location>
        <begin position="272"/>
        <end position="287"/>
    </location>
</feature>
<accession>A0A8J4TE21</accession>
<keyword evidence="4" id="KW-1185">Reference proteome</keyword>
<feature type="non-terminal residue" evidence="3">
    <location>
        <position position="1"/>
    </location>
</feature>
<feature type="coiled-coil region" evidence="1">
    <location>
        <begin position="1"/>
        <end position="28"/>
    </location>
</feature>
<keyword evidence="3" id="KW-0418">Kinase</keyword>
<evidence type="ECO:0000313" key="3">
    <source>
        <dbReference type="EMBL" id="KAF5895451.1"/>
    </source>
</evidence>
<feature type="non-terminal residue" evidence="3">
    <location>
        <position position="381"/>
    </location>
</feature>
<dbReference type="GO" id="GO:0016301">
    <property type="term" value="F:kinase activity"/>
    <property type="evidence" value="ECO:0007669"/>
    <property type="project" value="UniProtKB-KW"/>
</dbReference>
<proteinExistence type="predicted"/>
<feature type="compositionally biased region" description="Polar residues" evidence="2">
    <location>
        <begin position="73"/>
        <end position="84"/>
    </location>
</feature>
<keyword evidence="3" id="KW-0808">Transferase</keyword>
<feature type="compositionally biased region" description="Polar residues" evidence="2">
    <location>
        <begin position="107"/>
        <end position="120"/>
    </location>
</feature>
<reference evidence="3" key="1">
    <citation type="submission" date="2020-07" db="EMBL/GenBank/DDBJ databases">
        <title>Clarias magur genome sequencing, assembly and annotation.</title>
        <authorList>
            <person name="Kushwaha B."/>
            <person name="Kumar R."/>
            <person name="Das P."/>
            <person name="Joshi C.G."/>
            <person name="Kumar D."/>
            <person name="Nagpure N.S."/>
            <person name="Pandey M."/>
            <person name="Agarwal S."/>
            <person name="Srivastava S."/>
            <person name="Singh M."/>
            <person name="Sahoo L."/>
            <person name="Jayasankar P."/>
            <person name="Meher P.K."/>
            <person name="Koringa P.G."/>
            <person name="Iquebal M.A."/>
            <person name="Das S.P."/>
            <person name="Bit A."/>
            <person name="Patnaik S."/>
            <person name="Patel N."/>
            <person name="Shah T.M."/>
            <person name="Hinsu A."/>
            <person name="Jena J.K."/>
        </authorList>
    </citation>
    <scope>NUCLEOTIDE SEQUENCE</scope>
    <source>
        <strain evidence="3">CIFAMagur01</strain>
        <tissue evidence="3">Testis</tissue>
    </source>
</reference>
<evidence type="ECO:0000256" key="1">
    <source>
        <dbReference type="SAM" id="Coils"/>
    </source>
</evidence>